<dbReference type="Proteomes" id="UP000274097">
    <property type="component" value="Unassembled WGS sequence"/>
</dbReference>
<dbReference type="AlphaFoldDB" id="A0A3A9JWX4"/>
<dbReference type="RefSeq" id="WP_120637248.1">
    <property type="nucleotide sequence ID" value="NZ_RAQU01000019.1"/>
</dbReference>
<evidence type="ECO:0000256" key="1">
    <source>
        <dbReference type="SAM" id="MobiDB-lite"/>
    </source>
</evidence>
<evidence type="ECO:0000313" key="4">
    <source>
        <dbReference type="Proteomes" id="UP000274097"/>
    </source>
</evidence>
<gene>
    <name evidence="2" type="ORF">D6Z83_05070</name>
    <name evidence="3" type="ORF">EBE87_06870</name>
</gene>
<proteinExistence type="predicted"/>
<accession>A0A3A9JWX4</accession>
<name>A0A3A9JWX4_9PROT</name>
<dbReference type="Proteomes" id="UP000278036">
    <property type="component" value="Unassembled WGS sequence"/>
</dbReference>
<comment type="caution">
    <text evidence="2">The sequence shown here is derived from an EMBL/GenBank/DDBJ whole genome shotgun (WGS) entry which is preliminary data.</text>
</comment>
<protein>
    <submittedName>
        <fullName evidence="2">Uncharacterized protein</fullName>
    </submittedName>
</protein>
<evidence type="ECO:0000313" key="3">
    <source>
        <dbReference type="EMBL" id="RMI26095.1"/>
    </source>
</evidence>
<reference evidence="2 5" key="1">
    <citation type="submission" date="2018-09" db="EMBL/GenBank/DDBJ databases">
        <title>Roseomonas sp. nov., isolated from feces of Tibetan antelopes in the Qinghai-Tibet plateau, China.</title>
        <authorList>
            <person name="Tian Z."/>
        </authorList>
    </citation>
    <scope>NUCLEOTIDE SEQUENCE [LARGE SCALE GENOMIC DNA]</scope>
    <source>
        <strain evidence="3 4">Z23</strain>
        <strain evidence="2 5">Z24</strain>
    </source>
</reference>
<dbReference type="EMBL" id="RFLX01000003">
    <property type="protein sequence ID" value="RMI26095.1"/>
    <property type="molecule type" value="Genomic_DNA"/>
</dbReference>
<dbReference type="EMBL" id="RAQU01000019">
    <property type="protein sequence ID" value="RKK05298.1"/>
    <property type="molecule type" value="Genomic_DNA"/>
</dbReference>
<feature type="region of interest" description="Disordered" evidence="1">
    <location>
        <begin position="1"/>
        <end position="37"/>
    </location>
</feature>
<evidence type="ECO:0000313" key="5">
    <source>
        <dbReference type="Proteomes" id="UP000278036"/>
    </source>
</evidence>
<organism evidence="2 5">
    <name type="scientific">Teichococcus wenyumeiae</name>
    <dbReference type="NCBI Taxonomy" id="2478470"/>
    <lineage>
        <taxon>Bacteria</taxon>
        <taxon>Pseudomonadati</taxon>
        <taxon>Pseudomonadota</taxon>
        <taxon>Alphaproteobacteria</taxon>
        <taxon>Acetobacterales</taxon>
        <taxon>Roseomonadaceae</taxon>
        <taxon>Roseomonas</taxon>
    </lineage>
</organism>
<sequence>MATTSKAIRQRPSLEKRSTATVASVTAPLDRPEAPAIPGHASLAREMADLWKRQAHHDQEEGRLRMAGDSATASRHAAAARALADRALALHDFATTGQPATAADAVAQLSTICIALRWQAESLGREEGKELLRLLARTLPPLAVLARSADFDLARGAEVHLTPDQRAFLRGEVPE</sequence>
<evidence type="ECO:0000313" key="2">
    <source>
        <dbReference type="EMBL" id="RKK05298.1"/>
    </source>
</evidence>
<keyword evidence="4" id="KW-1185">Reference proteome</keyword>
<dbReference type="InParanoid" id="A0A3A9JWX4"/>